<evidence type="ECO:0000259" key="4">
    <source>
        <dbReference type="PROSITE" id="PS51134"/>
    </source>
</evidence>
<dbReference type="Pfam" id="PF08271">
    <property type="entry name" value="Zn_Ribbon_TF"/>
    <property type="match status" value="1"/>
</dbReference>
<protein>
    <submittedName>
        <fullName evidence="5">Transcription initiation factor IIB</fullName>
    </submittedName>
</protein>
<dbReference type="GO" id="GO:0097550">
    <property type="term" value="C:transcription preinitiation complex"/>
    <property type="evidence" value="ECO:0007669"/>
    <property type="project" value="TreeGrafter"/>
</dbReference>
<evidence type="ECO:0000256" key="2">
    <source>
        <dbReference type="ARBA" id="ARBA00023015"/>
    </source>
</evidence>
<keyword evidence="3" id="KW-0804">Transcription</keyword>
<reference evidence="5" key="1">
    <citation type="submission" date="2018-10" db="EMBL/GenBank/DDBJ databases">
        <title>Hidden diversity of soil giant viruses.</title>
        <authorList>
            <person name="Schulz F."/>
            <person name="Alteio L."/>
            <person name="Goudeau D."/>
            <person name="Ryan E.M."/>
            <person name="Malmstrom R.R."/>
            <person name="Blanchard J."/>
            <person name="Woyke T."/>
        </authorList>
    </citation>
    <scope>NUCLEOTIDE SEQUENCE</scope>
    <source>
        <strain evidence="5">EDV1</strain>
    </source>
</reference>
<dbReference type="PROSITE" id="PS51134">
    <property type="entry name" value="ZF_TFIIB"/>
    <property type="match status" value="1"/>
</dbReference>
<organism evidence="5">
    <name type="scientific">Edafosvirus sp</name>
    <dbReference type="NCBI Taxonomy" id="2487765"/>
    <lineage>
        <taxon>Viruses</taxon>
        <taxon>Varidnaviria</taxon>
        <taxon>Bamfordvirae</taxon>
        <taxon>Nucleocytoviricota</taxon>
        <taxon>Megaviricetes</taxon>
        <taxon>Imitervirales</taxon>
        <taxon>Mimiviridae</taxon>
        <taxon>Klosneuvirinae</taxon>
    </lineage>
</organism>
<dbReference type="SUPFAM" id="SSF57783">
    <property type="entry name" value="Zinc beta-ribbon"/>
    <property type="match status" value="1"/>
</dbReference>
<dbReference type="InterPro" id="IPR036915">
    <property type="entry name" value="Cyclin-like_sf"/>
</dbReference>
<dbReference type="InterPro" id="IPR013137">
    <property type="entry name" value="Znf_TFIIB"/>
</dbReference>
<keyword evidence="1" id="KW-0677">Repeat</keyword>
<dbReference type="EMBL" id="MK072093">
    <property type="protein sequence ID" value="AYV78736.1"/>
    <property type="molecule type" value="Genomic_DNA"/>
</dbReference>
<accession>A0A3G4ZV09</accession>
<dbReference type="GO" id="GO:0070897">
    <property type="term" value="P:transcription preinitiation complex assembly"/>
    <property type="evidence" value="ECO:0007669"/>
    <property type="project" value="InterPro"/>
</dbReference>
<keyword evidence="5" id="KW-0648">Protein biosynthesis</keyword>
<dbReference type="InterPro" id="IPR000812">
    <property type="entry name" value="TFIIB"/>
</dbReference>
<evidence type="ECO:0000256" key="1">
    <source>
        <dbReference type="ARBA" id="ARBA00022737"/>
    </source>
</evidence>
<keyword evidence="5" id="KW-0396">Initiation factor</keyword>
<dbReference type="Pfam" id="PF00382">
    <property type="entry name" value="TFIIB"/>
    <property type="match status" value="2"/>
</dbReference>
<feature type="domain" description="TFIIB-type" evidence="4">
    <location>
        <begin position="40"/>
        <end position="72"/>
    </location>
</feature>
<gene>
    <name evidence="5" type="ORF">Edafosvirus28_9</name>
</gene>
<proteinExistence type="predicted"/>
<keyword evidence="2" id="KW-0805">Transcription regulation</keyword>
<dbReference type="InterPro" id="IPR013150">
    <property type="entry name" value="TFIIB_cyclin"/>
</dbReference>
<dbReference type="PRINTS" id="PR00685">
    <property type="entry name" value="TIFACTORIIB"/>
</dbReference>
<evidence type="ECO:0000313" key="5">
    <source>
        <dbReference type="EMBL" id="AYV78736.1"/>
    </source>
</evidence>
<dbReference type="Gene3D" id="1.10.472.170">
    <property type="match status" value="1"/>
</dbReference>
<name>A0A3G4ZV09_9VIRU</name>
<dbReference type="PANTHER" id="PTHR11618">
    <property type="entry name" value="TRANSCRIPTION INITIATION FACTOR IIB-RELATED"/>
    <property type="match status" value="1"/>
</dbReference>
<sequence>MDKIINIEDINNLTDIDLRDIFEDIDFKKKAGVQTDVEKEIDICPNCNTADNIIDDSSAGISVCKKCGQVIGSLMDSNPEWRQFDDDTKTTVGRCSLPISQLLPQSSLGTSIGGLGRSRIKTLHGWNAMPYKERSLNIVLKEIQYRCHKGIILKCIEDDAKIMYKMVSESKHLKGKNKGKSIIIRGANRKSLIAACIFFACRRKGETRSPKEIADIFEMKYTEITKGCKTFLKLMKIRKKGKFDLNMNSSFPEHFVTRFCKELKIKKLFMDQALQITKNIQKLNIASVHTPLAVATGSILLMADLNNLSVLTKRKIAQQFNVSEVTIAKAYKKILPYKNALIDDALTDKIVISLQKNSDEIIIPDILKKRLELFTKDDKEKIKNKIDKIANEEMFYDEFEEFEEFDDNIEFLDDDEGFKYEYCDINADLTEYKNSIDLDIYEQLNNTDMDYYDLMNNYS</sequence>
<evidence type="ECO:0000256" key="3">
    <source>
        <dbReference type="ARBA" id="ARBA00023163"/>
    </source>
</evidence>
<dbReference type="GO" id="GO:0017025">
    <property type="term" value="F:TBP-class protein binding"/>
    <property type="evidence" value="ECO:0007669"/>
    <property type="project" value="InterPro"/>
</dbReference>
<dbReference type="Gene3D" id="1.10.472.10">
    <property type="entry name" value="Cyclin-like"/>
    <property type="match status" value="1"/>
</dbReference>
<dbReference type="SUPFAM" id="SSF47954">
    <property type="entry name" value="Cyclin-like"/>
    <property type="match status" value="2"/>
</dbReference>
<dbReference type="PANTHER" id="PTHR11618:SF13">
    <property type="entry name" value="TRANSCRIPTION INITIATION FACTOR IIB"/>
    <property type="match status" value="1"/>
</dbReference>